<dbReference type="AlphaFoldDB" id="A0A7K3W3T5"/>
<sequence length="101" mass="11308">MADDDLQGLVRRRLWELGVTADEASRRSRWVVPAQTIQRMAQRGGRSFISAGLARHLARALGVPENRVRRAAGLPPVDPGETIATGPHLRLVRREDQRHLD</sequence>
<comment type="caution">
    <text evidence="2">The sequence shown here is derived from an EMBL/GenBank/DDBJ whole genome shotgun (WGS) entry which is preliminary data.</text>
</comment>
<dbReference type="EMBL" id="JAAGWF010000015">
    <property type="protein sequence ID" value="NEK59013.1"/>
    <property type="molecule type" value="Genomic_DNA"/>
</dbReference>
<accession>A0A7K3W3T5</accession>
<feature type="region of interest" description="Disordered" evidence="1">
    <location>
        <begin position="72"/>
        <end position="101"/>
    </location>
</feature>
<proteinExistence type="predicted"/>
<protein>
    <recommendedName>
        <fullName evidence="4">XRE family transcriptional regulator</fullName>
    </recommendedName>
</protein>
<evidence type="ECO:0000256" key="1">
    <source>
        <dbReference type="SAM" id="MobiDB-lite"/>
    </source>
</evidence>
<evidence type="ECO:0000313" key="3">
    <source>
        <dbReference type="Proteomes" id="UP000470246"/>
    </source>
</evidence>
<feature type="compositionally biased region" description="Basic and acidic residues" evidence="1">
    <location>
        <begin position="92"/>
        <end position="101"/>
    </location>
</feature>
<name>A0A7K3W3T5_9ACTN</name>
<organism evidence="2 3">
    <name type="scientific">Geodermatophilus sabuli</name>
    <dbReference type="NCBI Taxonomy" id="1564158"/>
    <lineage>
        <taxon>Bacteria</taxon>
        <taxon>Bacillati</taxon>
        <taxon>Actinomycetota</taxon>
        <taxon>Actinomycetes</taxon>
        <taxon>Geodermatophilales</taxon>
        <taxon>Geodermatophilaceae</taxon>
        <taxon>Geodermatophilus</taxon>
    </lineage>
</organism>
<gene>
    <name evidence="2" type="ORF">GCU56_14170</name>
</gene>
<dbReference type="Proteomes" id="UP000470246">
    <property type="component" value="Unassembled WGS sequence"/>
</dbReference>
<reference evidence="2 3" key="1">
    <citation type="submission" date="2020-02" db="EMBL/GenBank/DDBJ databases">
        <title>Geodermatophilus sabuli CPCC 205279 I12A-02694.</title>
        <authorList>
            <person name="Jiang Z."/>
        </authorList>
    </citation>
    <scope>NUCLEOTIDE SEQUENCE [LARGE SCALE GENOMIC DNA]</scope>
    <source>
        <strain evidence="2 3">I12A-02694</strain>
    </source>
</reference>
<keyword evidence="3" id="KW-1185">Reference proteome</keyword>
<evidence type="ECO:0000313" key="2">
    <source>
        <dbReference type="EMBL" id="NEK59013.1"/>
    </source>
</evidence>
<dbReference type="RefSeq" id="WP_163482382.1">
    <property type="nucleotide sequence ID" value="NZ_JAAGWF010000015.1"/>
</dbReference>
<evidence type="ECO:0008006" key="4">
    <source>
        <dbReference type="Google" id="ProtNLM"/>
    </source>
</evidence>